<comment type="similarity">
    <text evidence="1">Belongs to the UPF0213 family.</text>
</comment>
<dbReference type="InterPro" id="IPR035901">
    <property type="entry name" value="GIY-YIG_endonuc_sf"/>
</dbReference>
<gene>
    <name evidence="3" type="ordered locus">AZC_2563</name>
</gene>
<dbReference type="STRING" id="438753.AZC_2563"/>
<dbReference type="SUPFAM" id="SSF82771">
    <property type="entry name" value="GIY-YIG endonuclease"/>
    <property type="match status" value="1"/>
</dbReference>
<reference evidence="3 4" key="4">
    <citation type="journal article" date="2009" name="Appl. Environ. Microbiol.">
        <title>Comparative genome-wide transcriptional profiling of Azorhizobium caulinodans ORS571 grown under free-living and symbiotic conditions.</title>
        <authorList>
            <person name="Tsukada S."/>
            <person name="Aono T."/>
            <person name="Akiba N."/>
            <person name="Lee KB."/>
            <person name="Liu CT."/>
            <person name="Toyazaki H."/>
            <person name="Oyaizu H."/>
        </authorList>
    </citation>
    <scope>NUCLEOTIDE SEQUENCE [LARGE SCALE GENOMIC DNA]</scope>
    <source>
        <strain evidence="4">ATCC 43989 / DSM 5975 / JCM 20966 / LMG 6465 / NBRC 14845 / NCIMB 13405 / ORS 571</strain>
    </source>
</reference>
<dbReference type="CDD" id="cd10456">
    <property type="entry name" value="GIY-YIG_UPF0213"/>
    <property type="match status" value="1"/>
</dbReference>
<dbReference type="Pfam" id="PF01541">
    <property type="entry name" value="GIY-YIG"/>
    <property type="match status" value="1"/>
</dbReference>
<dbReference type="Gene3D" id="3.40.1440.10">
    <property type="entry name" value="GIY-YIG endonuclease"/>
    <property type="match status" value="1"/>
</dbReference>
<protein>
    <recommendedName>
        <fullName evidence="2">GIY-YIG domain-containing protein</fullName>
    </recommendedName>
</protein>
<dbReference type="EMBL" id="AP009384">
    <property type="protein sequence ID" value="BAF88561.1"/>
    <property type="molecule type" value="Genomic_DNA"/>
</dbReference>
<reference evidence="3 4" key="6">
    <citation type="journal article" date="2011" name="Appl. Environ. Microbiol.">
        <title>Involvement of the azorhizobial chromosome partition gene (parA) in the onset of bacteroid differentiation during Sesbania rostrata stem nodule development.</title>
        <authorList>
            <person name="Liu CT."/>
            <person name="Lee KB."/>
            <person name="Wang YS."/>
            <person name="Peng MH."/>
            <person name="Lee KT."/>
            <person name="Suzuki S."/>
            <person name="Suzuki T."/>
            <person name="Oyaizu H."/>
        </authorList>
    </citation>
    <scope>NUCLEOTIDE SEQUENCE [LARGE SCALE GENOMIC DNA]</scope>
    <source>
        <strain evidence="4">ATCC 43989 / DSM 5975 / JCM 20966 / LMG 6465 / NBRC 14845 / NCIMB 13405 / ORS 571</strain>
    </source>
</reference>
<dbReference type="PANTHER" id="PTHR34477:SF1">
    <property type="entry name" value="UPF0213 PROTEIN YHBQ"/>
    <property type="match status" value="1"/>
</dbReference>
<dbReference type="KEGG" id="azc:AZC_2563"/>
<proteinExistence type="inferred from homology"/>
<evidence type="ECO:0000313" key="4">
    <source>
        <dbReference type="Proteomes" id="UP000000270"/>
    </source>
</evidence>
<dbReference type="eggNOG" id="COG2827">
    <property type="taxonomic scope" value="Bacteria"/>
</dbReference>
<evidence type="ECO:0000256" key="1">
    <source>
        <dbReference type="ARBA" id="ARBA00007435"/>
    </source>
</evidence>
<sequence>MSDSSELPCPWSAYLVECGDGSLYCGVAIDVERRMRDHATPKGARYVRGHGGVKRLLWSRPFASRGAALRAELRIKALPRRAKLDLAATGAMPGGWPE</sequence>
<name>A8IAU7_AZOC5</name>
<dbReference type="Proteomes" id="UP000000270">
    <property type="component" value="Chromosome"/>
</dbReference>
<dbReference type="HOGENOM" id="CLU_135650_0_1_5"/>
<dbReference type="InterPro" id="IPR000305">
    <property type="entry name" value="GIY-YIG_endonuc"/>
</dbReference>
<dbReference type="InterPro" id="IPR050190">
    <property type="entry name" value="UPF0213_domain"/>
</dbReference>
<reference evidence="3 4" key="1">
    <citation type="journal article" date="2007" name="Appl. Environ. Microbiol.">
        <title>Rhizobial factors required for stem nodule maturation and maintenance in Sesbania rostrata-Azorhizobium caulinodans ORS571 symbiosis.</title>
        <authorList>
            <person name="Suzuki S."/>
            <person name="Aono T."/>
            <person name="Lee KB."/>
            <person name="Suzuki T."/>
            <person name="Liu CT."/>
            <person name="Miwa H."/>
            <person name="Wakao S."/>
            <person name="Iki T."/>
            <person name="Oyaizu H."/>
        </authorList>
    </citation>
    <scope>NUCLEOTIDE SEQUENCE [LARGE SCALE GENOMIC DNA]</scope>
    <source>
        <strain evidence="4">ATCC 43989 / DSM 5975 / JCM 20966 / LMG 6465 / NBRC 14845 / NCIMB 13405 / ORS 571</strain>
    </source>
</reference>
<dbReference type="PANTHER" id="PTHR34477">
    <property type="entry name" value="UPF0213 PROTEIN YHBQ"/>
    <property type="match status" value="1"/>
</dbReference>
<dbReference type="AlphaFoldDB" id="A8IAU7"/>
<dbReference type="PROSITE" id="PS50164">
    <property type="entry name" value="GIY_YIG"/>
    <property type="match status" value="1"/>
</dbReference>
<evidence type="ECO:0000313" key="3">
    <source>
        <dbReference type="EMBL" id="BAF88561.1"/>
    </source>
</evidence>
<accession>A8IAU7</accession>
<organism evidence="3 4">
    <name type="scientific">Azorhizobium caulinodans (strain ATCC 43989 / DSM 5975 / JCM 20966 / LMG 6465 / NBRC 14845 / NCIMB 13405 / ORS 571)</name>
    <dbReference type="NCBI Taxonomy" id="438753"/>
    <lineage>
        <taxon>Bacteria</taxon>
        <taxon>Pseudomonadati</taxon>
        <taxon>Pseudomonadota</taxon>
        <taxon>Alphaproteobacteria</taxon>
        <taxon>Hyphomicrobiales</taxon>
        <taxon>Xanthobacteraceae</taxon>
        <taxon>Azorhizobium</taxon>
    </lineage>
</organism>
<evidence type="ECO:0000259" key="2">
    <source>
        <dbReference type="PROSITE" id="PS50164"/>
    </source>
</evidence>
<keyword evidence="4" id="KW-1185">Reference proteome</keyword>
<reference evidence="4" key="2">
    <citation type="submission" date="2007-04" db="EMBL/GenBank/DDBJ databases">
        <title>Complete genome sequence of the nitrogen-fixing bacterium Azorhizobium caulinodans ORS571.</title>
        <authorList>
            <person name="Lee K.B."/>
            <person name="Backer P.D."/>
            <person name="Aono T."/>
            <person name="Liu C.T."/>
            <person name="Suzuki S."/>
            <person name="Suzuki T."/>
            <person name="Kaneko T."/>
            <person name="Yamada M."/>
            <person name="Tabata S."/>
            <person name="Kupfer D.M."/>
            <person name="Najar F.Z."/>
            <person name="Wiley G.B."/>
            <person name="Roe B."/>
            <person name="Binnewies T."/>
            <person name="Ussery D."/>
            <person name="Vereecke D."/>
            <person name="Gevers D."/>
            <person name="Holsters M."/>
            <person name="Oyaizu H."/>
        </authorList>
    </citation>
    <scope>NUCLEOTIDE SEQUENCE [LARGE SCALE GENOMIC DNA]</scope>
    <source>
        <strain evidence="4">ATCC 43989 / DSM 5975 / JCM 20966 / LMG 6465 / NBRC 14845 / NCIMB 13405 / ORS 571</strain>
    </source>
</reference>
<feature type="domain" description="GIY-YIG" evidence="2">
    <location>
        <begin position="9"/>
        <end position="86"/>
    </location>
</feature>
<dbReference type="RefSeq" id="WP_012171087.1">
    <property type="nucleotide sequence ID" value="NC_009937.1"/>
</dbReference>
<reference evidence="3 4" key="3">
    <citation type="journal article" date="2008" name="BMC Genomics">
        <title>The genome of the versatile nitrogen fixer Azorhizobium caulinodans ORS571.</title>
        <authorList>
            <person name="Lee KB."/>
            <person name="Backer P.D."/>
            <person name="Aono T."/>
            <person name="Liu CT."/>
            <person name="Suzuki S."/>
            <person name="Suzuki T."/>
            <person name="Kaneko T."/>
            <person name="Yamada M."/>
            <person name="Tabata S."/>
            <person name="Kupfer D.M."/>
            <person name="Najar F.Z."/>
            <person name="Wiley G.B."/>
            <person name="Roe B."/>
            <person name="Binnewies T.T."/>
            <person name="Ussery D.W."/>
            <person name="D'Haeze W."/>
            <person name="Herder J.D."/>
            <person name="Gevers D."/>
            <person name="Vereecke D."/>
            <person name="Holsters M."/>
            <person name="Oyaizu H."/>
        </authorList>
    </citation>
    <scope>NUCLEOTIDE SEQUENCE [LARGE SCALE GENOMIC DNA]</scope>
    <source>
        <strain evidence="4">ATCC 43989 / DSM 5975 / JCM 20966 / LMG 6465 / NBRC 14845 / NCIMB 13405 / ORS 571</strain>
    </source>
</reference>
<reference evidence="3 4" key="5">
    <citation type="journal article" date="2010" name="Appl. Environ. Microbiol.">
        <title>phrR-like gene praR of Azorhizobium caulinodans ORS571 is essential for symbiosis with Sesbania rostrata and is involved in expression of reb genes.</title>
        <authorList>
            <person name="Akiba N."/>
            <person name="Aono T."/>
            <person name="Toyazaki H."/>
            <person name="Sato S."/>
            <person name="Oyaizu H."/>
        </authorList>
    </citation>
    <scope>NUCLEOTIDE SEQUENCE [LARGE SCALE GENOMIC DNA]</scope>
    <source>
        <strain evidence="4">ATCC 43989 / DSM 5975 / JCM 20966 / LMG 6465 / NBRC 14845 / NCIMB 13405 / ORS 571</strain>
    </source>
</reference>